<keyword evidence="3" id="KW-1185">Reference proteome</keyword>
<feature type="compositionally biased region" description="Low complexity" evidence="1">
    <location>
        <begin position="76"/>
        <end position="86"/>
    </location>
</feature>
<name>A0AAP0IFR2_9MAGN</name>
<accession>A0AAP0IFR2</accession>
<comment type="caution">
    <text evidence="2">The sequence shown here is derived from an EMBL/GenBank/DDBJ whole genome shotgun (WGS) entry which is preliminary data.</text>
</comment>
<dbReference type="Proteomes" id="UP001420932">
    <property type="component" value="Unassembled WGS sequence"/>
</dbReference>
<proteinExistence type="predicted"/>
<evidence type="ECO:0000313" key="3">
    <source>
        <dbReference type="Proteomes" id="UP001420932"/>
    </source>
</evidence>
<organism evidence="2 3">
    <name type="scientific">Stephania yunnanensis</name>
    <dbReference type="NCBI Taxonomy" id="152371"/>
    <lineage>
        <taxon>Eukaryota</taxon>
        <taxon>Viridiplantae</taxon>
        <taxon>Streptophyta</taxon>
        <taxon>Embryophyta</taxon>
        <taxon>Tracheophyta</taxon>
        <taxon>Spermatophyta</taxon>
        <taxon>Magnoliopsida</taxon>
        <taxon>Ranunculales</taxon>
        <taxon>Menispermaceae</taxon>
        <taxon>Menispermoideae</taxon>
        <taxon>Cissampelideae</taxon>
        <taxon>Stephania</taxon>
    </lineage>
</organism>
<feature type="region of interest" description="Disordered" evidence="1">
    <location>
        <begin position="13"/>
        <end position="86"/>
    </location>
</feature>
<dbReference type="AlphaFoldDB" id="A0AAP0IFR2"/>
<reference evidence="2 3" key="1">
    <citation type="submission" date="2024-01" db="EMBL/GenBank/DDBJ databases">
        <title>Genome assemblies of Stephania.</title>
        <authorList>
            <person name="Yang L."/>
        </authorList>
    </citation>
    <scope>NUCLEOTIDE SEQUENCE [LARGE SCALE GENOMIC DNA]</scope>
    <source>
        <strain evidence="2">YNDBR</strain>
        <tissue evidence="2">Leaf</tissue>
    </source>
</reference>
<gene>
    <name evidence="2" type="ORF">Syun_021289</name>
</gene>
<feature type="compositionally biased region" description="Basic and acidic residues" evidence="1">
    <location>
        <begin position="13"/>
        <end position="29"/>
    </location>
</feature>
<sequence length="123" mass="13266">MDGMDEMEGMRFEELRERGHEGGVRRDVAAIDQPEVSTGIDGANDLEASSTDGGSLCSGELARIPTHRGARRRTTTARQGGASTAAMMSGSIGEGLASLCYTSWRADGQQQRRTRKWCGCGRR</sequence>
<dbReference type="EMBL" id="JBBNAF010000009">
    <property type="protein sequence ID" value="KAK9114492.1"/>
    <property type="molecule type" value="Genomic_DNA"/>
</dbReference>
<feature type="compositionally biased region" description="Basic residues" evidence="1">
    <location>
        <begin position="65"/>
        <end position="75"/>
    </location>
</feature>
<protein>
    <submittedName>
        <fullName evidence="2">Uncharacterized protein</fullName>
    </submittedName>
</protein>
<evidence type="ECO:0000313" key="2">
    <source>
        <dbReference type="EMBL" id="KAK9114492.1"/>
    </source>
</evidence>
<evidence type="ECO:0000256" key="1">
    <source>
        <dbReference type="SAM" id="MobiDB-lite"/>
    </source>
</evidence>